<evidence type="ECO:0000256" key="7">
    <source>
        <dbReference type="ARBA" id="ARBA00023002"/>
    </source>
</evidence>
<evidence type="ECO:0000256" key="3">
    <source>
        <dbReference type="ARBA" id="ARBA00022617"/>
    </source>
</evidence>
<feature type="binding site" description="axial binding residue" evidence="11">
    <location>
        <position position="462"/>
    </location>
    <ligand>
        <name>heme</name>
        <dbReference type="ChEBI" id="CHEBI:30413"/>
    </ligand>
    <ligandPart>
        <name>Fe</name>
        <dbReference type="ChEBI" id="CHEBI:18248"/>
    </ligandPart>
</feature>
<evidence type="ECO:0000256" key="5">
    <source>
        <dbReference type="ARBA" id="ARBA00022723"/>
    </source>
</evidence>
<dbReference type="GO" id="GO:0016705">
    <property type="term" value="F:oxidoreductase activity, acting on paired donors, with incorporation or reduction of molecular oxygen"/>
    <property type="evidence" value="ECO:0007669"/>
    <property type="project" value="InterPro"/>
</dbReference>
<dbReference type="InterPro" id="IPR050665">
    <property type="entry name" value="Cytochrome_P450_Monooxygen"/>
</dbReference>
<dbReference type="AlphaFoldDB" id="A0A151R4A0"/>
<dbReference type="OrthoDB" id="1470350at2759"/>
<dbReference type="Pfam" id="PF00067">
    <property type="entry name" value="p450"/>
    <property type="match status" value="1"/>
</dbReference>
<keyword evidence="4 13" id="KW-0812">Transmembrane</keyword>
<dbReference type="PROSITE" id="PS00086">
    <property type="entry name" value="CYTOCHROME_P450"/>
    <property type="match status" value="1"/>
</dbReference>
<protein>
    <submittedName>
        <fullName evidence="14">Secologanin synthase</fullName>
    </submittedName>
</protein>
<evidence type="ECO:0000256" key="4">
    <source>
        <dbReference type="ARBA" id="ARBA00022692"/>
    </source>
</evidence>
<keyword evidence="5 11" id="KW-0479">Metal-binding</keyword>
<dbReference type="GO" id="GO:0020037">
    <property type="term" value="F:heme binding"/>
    <property type="evidence" value="ECO:0007669"/>
    <property type="project" value="InterPro"/>
</dbReference>
<keyword evidence="3 11" id="KW-0349">Heme</keyword>
<comment type="cofactor">
    <cofactor evidence="11">
        <name>heme</name>
        <dbReference type="ChEBI" id="CHEBI:30413"/>
    </cofactor>
</comment>
<evidence type="ECO:0000256" key="11">
    <source>
        <dbReference type="PIRSR" id="PIRSR602401-1"/>
    </source>
</evidence>
<proteinExistence type="inferred from homology"/>
<dbReference type="STRING" id="3821.A0A151R4A0"/>
<dbReference type="Proteomes" id="UP000075243">
    <property type="component" value="Unassembled WGS sequence"/>
</dbReference>
<dbReference type="EMBL" id="KQ484121">
    <property type="protein sequence ID" value="KYP37295.1"/>
    <property type="molecule type" value="Genomic_DNA"/>
</dbReference>
<dbReference type="InterPro" id="IPR036396">
    <property type="entry name" value="Cyt_P450_sf"/>
</dbReference>
<dbReference type="InterPro" id="IPR001128">
    <property type="entry name" value="Cyt_P450"/>
</dbReference>
<evidence type="ECO:0000256" key="2">
    <source>
        <dbReference type="ARBA" id="ARBA00010617"/>
    </source>
</evidence>
<dbReference type="Gene3D" id="1.10.630.10">
    <property type="entry name" value="Cytochrome P450"/>
    <property type="match status" value="1"/>
</dbReference>
<dbReference type="PRINTS" id="PR00463">
    <property type="entry name" value="EP450I"/>
</dbReference>
<dbReference type="PRINTS" id="PR00385">
    <property type="entry name" value="P450"/>
</dbReference>
<evidence type="ECO:0000256" key="1">
    <source>
        <dbReference type="ARBA" id="ARBA00004167"/>
    </source>
</evidence>
<dbReference type="InterPro" id="IPR017972">
    <property type="entry name" value="Cyt_P450_CS"/>
</dbReference>
<evidence type="ECO:0000256" key="10">
    <source>
        <dbReference type="ARBA" id="ARBA00023136"/>
    </source>
</evidence>
<gene>
    <name evidence="14" type="ORF">KK1_041525</name>
</gene>
<keyword evidence="6 13" id="KW-1133">Transmembrane helix</keyword>
<dbReference type="CDD" id="cd20642">
    <property type="entry name" value="CYP72"/>
    <property type="match status" value="1"/>
</dbReference>
<feature type="transmembrane region" description="Helical" evidence="13">
    <location>
        <begin position="6"/>
        <end position="27"/>
    </location>
</feature>
<evidence type="ECO:0000313" key="15">
    <source>
        <dbReference type="Proteomes" id="UP000075243"/>
    </source>
</evidence>
<dbReference type="PANTHER" id="PTHR24282:SF255">
    <property type="entry name" value="CYTOCHROME P450 72A11-RELATED"/>
    <property type="match status" value="1"/>
</dbReference>
<dbReference type="InterPro" id="IPR002401">
    <property type="entry name" value="Cyt_P450_E_grp-I"/>
</dbReference>
<evidence type="ECO:0000256" key="8">
    <source>
        <dbReference type="ARBA" id="ARBA00023004"/>
    </source>
</evidence>
<dbReference type="Gramene" id="C.cajan_40332.t">
    <property type="protein sequence ID" value="C.cajan_40332.t"/>
    <property type="gene ID" value="C.cajan_40332"/>
</dbReference>
<evidence type="ECO:0000256" key="6">
    <source>
        <dbReference type="ARBA" id="ARBA00022989"/>
    </source>
</evidence>
<dbReference type="FunFam" id="1.10.630.10:FF:000029">
    <property type="entry name" value="Cytochrome P450 734A1"/>
    <property type="match status" value="1"/>
</dbReference>
<evidence type="ECO:0000256" key="9">
    <source>
        <dbReference type="ARBA" id="ARBA00023033"/>
    </source>
</evidence>
<sequence length="516" mass="59415">MDLAWASILILILILICTWRVLNWLWLKPKRLERLLREQGLHGNPYKLLVGDMKELLKMRNEALSKPMNLSHDIVPRVFTYIQHSVHRHGKNSFIWFGPTPRVTLTDPELIREVLNKIYDFRKPNLNPQVRLLAPGLVSHEGEKWSMHRKIINPAFNLEKLKNMLPLFTKCCDDVISKWETMMSSDGSCEIDVWPFIHDLASDAISRTAFGSSYGEGRRIFQLLKEQGELTIKVLLKVYIPGWRFVPTAINRRMNEINRDIRASLWDMINKREKALNAGEATKNNLLDILLESNHREIQENGNNKNVGLKLEEVIEECKLFYLAGQETTSVLIVWTMILLSRYPDWQTRAREEVLQVFGNTKPDFDGLSNLKIVTMILYEVLRLYSPVVDLTRITHKDVKLGNIFLPAGVQISLPTILLHHDCELWGDDVKEFKPERFSEGILKATNGRASFFPFGGGPRICIGQNFALLEAKIALSMILQRFSFELSPTYTHAPNSVITLEPQYGAHVILRKVEI</sequence>
<reference evidence="14" key="1">
    <citation type="journal article" date="2012" name="Nat. Biotechnol.">
        <title>Draft genome sequence of pigeonpea (Cajanus cajan), an orphan legume crop of resource-poor farmers.</title>
        <authorList>
            <person name="Varshney R.K."/>
            <person name="Chen W."/>
            <person name="Li Y."/>
            <person name="Bharti A.K."/>
            <person name="Saxena R.K."/>
            <person name="Schlueter J.A."/>
            <person name="Donoghue M.T."/>
            <person name="Azam S."/>
            <person name="Fan G."/>
            <person name="Whaley A.M."/>
            <person name="Farmer A.D."/>
            <person name="Sheridan J."/>
            <person name="Iwata A."/>
            <person name="Tuteja R."/>
            <person name="Penmetsa R.V."/>
            <person name="Wu W."/>
            <person name="Upadhyaya H.D."/>
            <person name="Yang S.P."/>
            <person name="Shah T."/>
            <person name="Saxena K.B."/>
            <person name="Michael T."/>
            <person name="McCombie W.R."/>
            <person name="Yang B."/>
            <person name="Zhang G."/>
            <person name="Yang H."/>
            <person name="Wang J."/>
            <person name="Spillane C."/>
            <person name="Cook D.R."/>
            <person name="May G.D."/>
            <person name="Xu X."/>
            <person name="Jackson S.A."/>
        </authorList>
    </citation>
    <scope>NUCLEOTIDE SEQUENCE [LARGE SCALE GENOMIC DNA]</scope>
</reference>
<evidence type="ECO:0000256" key="13">
    <source>
        <dbReference type="SAM" id="Phobius"/>
    </source>
</evidence>
<keyword evidence="10 13" id="KW-0472">Membrane</keyword>
<keyword evidence="7 12" id="KW-0560">Oxidoreductase</keyword>
<keyword evidence="8 11" id="KW-0408">Iron</keyword>
<dbReference type="SUPFAM" id="SSF48264">
    <property type="entry name" value="Cytochrome P450"/>
    <property type="match status" value="1"/>
</dbReference>
<evidence type="ECO:0000256" key="12">
    <source>
        <dbReference type="RuleBase" id="RU000461"/>
    </source>
</evidence>
<dbReference type="GO" id="GO:0016020">
    <property type="term" value="C:membrane"/>
    <property type="evidence" value="ECO:0007669"/>
    <property type="project" value="UniProtKB-SubCell"/>
</dbReference>
<accession>A0A151R4A0</accession>
<organism evidence="14 15">
    <name type="scientific">Cajanus cajan</name>
    <name type="common">Pigeon pea</name>
    <name type="synonym">Cajanus indicus</name>
    <dbReference type="NCBI Taxonomy" id="3821"/>
    <lineage>
        <taxon>Eukaryota</taxon>
        <taxon>Viridiplantae</taxon>
        <taxon>Streptophyta</taxon>
        <taxon>Embryophyta</taxon>
        <taxon>Tracheophyta</taxon>
        <taxon>Spermatophyta</taxon>
        <taxon>Magnoliopsida</taxon>
        <taxon>eudicotyledons</taxon>
        <taxon>Gunneridae</taxon>
        <taxon>Pentapetalae</taxon>
        <taxon>rosids</taxon>
        <taxon>fabids</taxon>
        <taxon>Fabales</taxon>
        <taxon>Fabaceae</taxon>
        <taxon>Papilionoideae</taxon>
        <taxon>50 kb inversion clade</taxon>
        <taxon>NPAAA clade</taxon>
        <taxon>indigoferoid/millettioid clade</taxon>
        <taxon>Phaseoleae</taxon>
        <taxon>Cajanus</taxon>
    </lineage>
</organism>
<keyword evidence="15" id="KW-1185">Reference proteome</keyword>
<dbReference type="PANTHER" id="PTHR24282">
    <property type="entry name" value="CYTOCHROME P450 FAMILY MEMBER"/>
    <property type="match status" value="1"/>
</dbReference>
<evidence type="ECO:0000313" key="14">
    <source>
        <dbReference type="EMBL" id="KYP37295.1"/>
    </source>
</evidence>
<dbReference type="GO" id="GO:0004497">
    <property type="term" value="F:monooxygenase activity"/>
    <property type="evidence" value="ECO:0007669"/>
    <property type="project" value="UniProtKB-KW"/>
</dbReference>
<comment type="subcellular location">
    <subcellularLocation>
        <location evidence="1">Membrane</location>
        <topology evidence="1">Single-pass membrane protein</topology>
    </subcellularLocation>
</comment>
<name>A0A151R4A0_CAJCA</name>
<dbReference type="OMA" id="KPWQSRR"/>
<dbReference type="GO" id="GO:0005506">
    <property type="term" value="F:iron ion binding"/>
    <property type="evidence" value="ECO:0007669"/>
    <property type="project" value="InterPro"/>
</dbReference>
<keyword evidence="9 12" id="KW-0503">Monooxygenase</keyword>
<comment type="similarity">
    <text evidence="2 12">Belongs to the cytochrome P450 family.</text>
</comment>